<dbReference type="PIRSF" id="PIRSF000451">
    <property type="entry name" value="PKS_III"/>
    <property type="match status" value="1"/>
</dbReference>
<dbReference type="Gene3D" id="3.40.47.10">
    <property type="match status" value="2"/>
</dbReference>
<dbReference type="InterPro" id="IPR012328">
    <property type="entry name" value="Chalcone/stilbene_synt_C"/>
</dbReference>
<dbReference type="OrthoDB" id="9786288at2"/>
<protein>
    <submittedName>
        <fullName evidence="6">Alpha-pyrone synthesis polyketide synthase-like Pks18</fullName>
        <ecNumber evidence="6">2.3.1.-</ecNumber>
    </submittedName>
</protein>
<sequence length="369" mass="39109">MTLNLLSFGTAVPPNSASQETALEYAKGISCERAGQERVLAALYRKSGVEHRGSVLLGTTGEGTQELQEFLPPRSEQCLDGPSTEQRMQRYAEEAVGLATQSSRAALEAAGIEPKRITHLVTVSCSGFSAPGFDLELFNELPLPPDVARTHLGFMGCHGALNGLRTAQAYAAADPKAVVLLCATELCSLHYQYGWNPDRIVANSLFADGSAAVVCTAGSPKQSDGLTQLRLRSSGSFVIPNTADAMTWKIGNFGFEMTLSSQVPDLIGRHLAPWMDEWLGRQGVSRDEIAGWAVHPGGPRILAATAETLGLGLDAVATSARVLADHGNMSSPTLLFILDRMRHEGRTGPIVALGFGPGLTIEAALIDAA</sequence>
<dbReference type="PANTHER" id="PTHR11877">
    <property type="entry name" value="HYDROXYMETHYLGLUTARYL-COA SYNTHASE"/>
    <property type="match status" value="1"/>
</dbReference>
<evidence type="ECO:0000256" key="3">
    <source>
        <dbReference type="PIRSR" id="PIRSR000451-1"/>
    </source>
</evidence>
<feature type="domain" description="Chalcone/stilbene synthase N-terminal" evidence="4">
    <location>
        <begin position="5"/>
        <end position="217"/>
    </location>
</feature>
<evidence type="ECO:0000256" key="1">
    <source>
        <dbReference type="ARBA" id="ARBA00005531"/>
    </source>
</evidence>
<keyword evidence="7" id="KW-1185">Reference proteome</keyword>
<dbReference type="EMBL" id="CP036268">
    <property type="protein sequence ID" value="QDT38821.1"/>
    <property type="molecule type" value="Genomic_DNA"/>
</dbReference>
<accession>A0A517R4M7</accession>
<dbReference type="Proteomes" id="UP000317318">
    <property type="component" value="Chromosome"/>
</dbReference>
<dbReference type="CDD" id="cd00831">
    <property type="entry name" value="CHS_like"/>
    <property type="match status" value="1"/>
</dbReference>
<dbReference type="GO" id="GO:0016747">
    <property type="term" value="F:acyltransferase activity, transferring groups other than amino-acyl groups"/>
    <property type="evidence" value="ECO:0007669"/>
    <property type="project" value="InterPro"/>
</dbReference>
<dbReference type="InterPro" id="IPR001099">
    <property type="entry name" value="Chalcone/stilbene_synt_N"/>
</dbReference>
<dbReference type="GO" id="GO:0030639">
    <property type="term" value="P:polyketide biosynthetic process"/>
    <property type="evidence" value="ECO:0007669"/>
    <property type="project" value="TreeGrafter"/>
</dbReference>
<evidence type="ECO:0000259" key="4">
    <source>
        <dbReference type="Pfam" id="PF00195"/>
    </source>
</evidence>
<keyword evidence="2 6" id="KW-0808">Transferase</keyword>
<dbReference type="RefSeq" id="WP_145364895.1">
    <property type="nucleotide sequence ID" value="NZ_CP036268.1"/>
</dbReference>
<evidence type="ECO:0000259" key="5">
    <source>
        <dbReference type="Pfam" id="PF02797"/>
    </source>
</evidence>
<evidence type="ECO:0000313" key="7">
    <source>
        <dbReference type="Proteomes" id="UP000317318"/>
    </source>
</evidence>
<feature type="active site" description="Acyl-thioester intermediate" evidence="3">
    <location>
        <position position="157"/>
    </location>
</feature>
<gene>
    <name evidence="6" type="ORF">Pan189_32200</name>
</gene>
<dbReference type="PANTHER" id="PTHR11877:SF46">
    <property type="entry name" value="TYPE III POLYKETIDE SYNTHASE A"/>
    <property type="match status" value="1"/>
</dbReference>
<dbReference type="InterPro" id="IPR011141">
    <property type="entry name" value="Polyketide_synthase_type-III"/>
</dbReference>
<dbReference type="Pfam" id="PF00195">
    <property type="entry name" value="Chal_sti_synt_N"/>
    <property type="match status" value="1"/>
</dbReference>
<dbReference type="AlphaFoldDB" id="A0A517R4M7"/>
<dbReference type="Pfam" id="PF02797">
    <property type="entry name" value="Chal_sti_synt_C"/>
    <property type="match status" value="1"/>
</dbReference>
<reference evidence="6 7" key="1">
    <citation type="submission" date="2019-02" db="EMBL/GenBank/DDBJ databases">
        <title>Deep-cultivation of Planctomycetes and their phenomic and genomic characterization uncovers novel biology.</title>
        <authorList>
            <person name="Wiegand S."/>
            <person name="Jogler M."/>
            <person name="Boedeker C."/>
            <person name="Pinto D."/>
            <person name="Vollmers J."/>
            <person name="Rivas-Marin E."/>
            <person name="Kohn T."/>
            <person name="Peeters S.H."/>
            <person name="Heuer A."/>
            <person name="Rast P."/>
            <person name="Oberbeckmann S."/>
            <person name="Bunk B."/>
            <person name="Jeske O."/>
            <person name="Meyerdierks A."/>
            <person name="Storesund J.E."/>
            <person name="Kallscheuer N."/>
            <person name="Luecker S."/>
            <person name="Lage O.M."/>
            <person name="Pohl T."/>
            <person name="Merkel B.J."/>
            <person name="Hornburger P."/>
            <person name="Mueller R.-W."/>
            <person name="Bruemmer F."/>
            <person name="Labrenz M."/>
            <person name="Spormann A.M."/>
            <person name="Op den Camp H."/>
            <person name="Overmann J."/>
            <person name="Amann R."/>
            <person name="Jetten M.S.M."/>
            <person name="Mascher T."/>
            <person name="Medema M.H."/>
            <person name="Devos D.P."/>
            <person name="Kaster A.-K."/>
            <person name="Ovreas L."/>
            <person name="Rohde M."/>
            <person name="Galperin M.Y."/>
            <person name="Jogler C."/>
        </authorList>
    </citation>
    <scope>NUCLEOTIDE SEQUENCE [LARGE SCALE GENOMIC DNA]</scope>
    <source>
        <strain evidence="6 7">Pan189</strain>
    </source>
</reference>
<dbReference type="InterPro" id="IPR016039">
    <property type="entry name" value="Thiolase-like"/>
</dbReference>
<dbReference type="SUPFAM" id="SSF53901">
    <property type="entry name" value="Thiolase-like"/>
    <property type="match status" value="1"/>
</dbReference>
<evidence type="ECO:0000313" key="6">
    <source>
        <dbReference type="EMBL" id="QDT38821.1"/>
    </source>
</evidence>
<feature type="domain" description="Chalcone/stilbene synthase C-terminal" evidence="5">
    <location>
        <begin position="233"/>
        <end position="367"/>
    </location>
</feature>
<evidence type="ECO:0000256" key="2">
    <source>
        <dbReference type="ARBA" id="ARBA00022679"/>
    </source>
</evidence>
<dbReference type="KEGG" id="svp:Pan189_32200"/>
<organism evidence="6 7">
    <name type="scientific">Stratiformator vulcanicus</name>
    <dbReference type="NCBI Taxonomy" id="2527980"/>
    <lineage>
        <taxon>Bacteria</taxon>
        <taxon>Pseudomonadati</taxon>
        <taxon>Planctomycetota</taxon>
        <taxon>Planctomycetia</taxon>
        <taxon>Planctomycetales</taxon>
        <taxon>Planctomycetaceae</taxon>
        <taxon>Stratiformator</taxon>
    </lineage>
</organism>
<comment type="similarity">
    <text evidence="1">Belongs to the thiolase-like superfamily. Chalcone/stilbene synthases family.</text>
</comment>
<keyword evidence="6" id="KW-0012">Acyltransferase</keyword>
<dbReference type="EC" id="2.3.1.-" evidence="6"/>
<proteinExistence type="inferred from homology"/>
<name>A0A517R4M7_9PLAN</name>